<accession>A0AAD9SYC6</accession>
<gene>
    <name evidence="3" type="ORF">QTJ16_005651</name>
</gene>
<feature type="region of interest" description="Disordered" evidence="2">
    <location>
        <begin position="536"/>
        <end position="729"/>
    </location>
</feature>
<keyword evidence="1" id="KW-0175">Coiled coil</keyword>
<evidence type="ECO:0000313" key="3">
    <source>
        <dbReference type="EMBL" id="KAK2625282.1"/>
    </source>
</evidence>
<name>A0AAD9SYC6_9HELO</name>
<evidence type="ECO:0000256" key="1">
    <source>
        <dbReference type="SAM" id="Coils"/>
    </source>
</evidence>
<dbReference type="EMBL" id="JAUBYV010000008">
    <property type="protein sequence ID" value="KAK2625282.1"/>
    <property type="molecule type" value="Genomic_DNA"/>
</dbReference>
<sequence length="760" mass="85427">MESSVTFNDQDNTESHLSKTQCLQLAYQENLQRTDMIIKDEGARRLRIRILLLENENDELHEQLALADDRNDVLEQSAEELRRQLSDTQEDLRRQGVELRVQGRELNNMKAELSAMNGVTSDSAKIITEKLSLARELASLKPELEHLRSQSLSQQTILAEKLSLQRQVSTLEVELETEKRASRRAAQKSQTSDREFELQNQLDALNKDIVQERREKKKARRDLEMDFRNQLDEAQKALTREKKGKEKARKEVETELQHHIDELQKGLAREQRSKDVAREEVETELQHQVEVLQKMLEREKRSKDKARVVVDNEMQSQIGELEKELAREKQANESARKNIELDLQGQVAELQRELTLEKRNNEKTRKAADDELQSQIEILKKELQEERRRIDQGAGADMQSQLEELRIALDEEKREGERARQDADKELAAVRTQGAVLESKLDQFRSKLRTTKEQLKECQSDLTHARATVTKAGPSSKGDVPAKKGRKREVLEMSTDVNIGTPDGFAVRGKRAPAKRGRADQTIVGEKSMFSITPFLNRTVTMDPDTPGQDAEFVEEDEQELEKSYLSNEKLLERSSKSTGNDGAPTPSAAPKPKGQKNAPSKLPTTGNKILGESKANAKPRKPAAKKALKKVSTLEKVAEEEDEENNNYEAAPPVLANEVLRPTKAAPSLKVSKTQTKSVDVEDGVKKKKKRKLGGGKTLFDDEDGDTAKRPAKVALGPPRLLGKGGLPGPKSGIVASNSFGAFSPLKKDRRGVGASFLV</sequence>
<protein>
    <submittedName>
        <fullName evidence="3">Uncharacterized protein</fullName>
    </submittedName>
</protein>
<evidence type="ECO:0000313" key="4">
    <source>
        <dbReference type="Proteomes" id="UP001285354"/>
    </source>
</evidence>
<comment type="caution">
    <text evidence="3">The sequence shown here is derived from an EMBL/GenBank/DDBJ whole genome shotgun (WGS) entry which is preliminary data.</text>
</comment>
<dbReference type="Proteomes" id="UP001285354">
    <property type="component" value="Unassembled WGS sequence"/>
</dbReference>
<feature type="coiled-coil region" evidence="1">
    <location>
        <begin position="43"/>
        <end position="98"/>
    </location>
</feature>
<feature type="compositionally biased region" description="Basic residues" evidence="2">
    <location>
        <begin position="618"/>
        <end position="630"/>
    </location>
</feature>
<proteinExistence type="predicted"/>
<organism evidence="3 4">
    <name type="scientific">Diplocarpon rosae</name>
    <dbReference type="NCBI Taxonomy" id="946125"/>
    <lineage>
        <taxon>Eukaryota</taxon>
        <taxon>Fungi</taxon>
        <taxon>Dikarya</taxon>
        <taxon>Ascomycota</taxon>
        <taxon>Pezizomycotina</taxon>
        <taxon>Leotiomycetes</taxon>
        <taxon>Helotiales</taxon>
        <taxon>Drepanopezizaceae</taxon>
        <taxon>Diplocarpon</taxon>
    </lineage>
</organism>
<keyword evidence="4" id="KW-1185">Reference proteome</keyword>
<dbReference type="AlphaFoldDB" id="A0AAD9SYC6"/>
<feature type="region of interest" description="Disordered" evidence="2">
    <location>
        <begin position="178"/>
        <end position="198"/>
    </location>
</feature>
<evidence type="ECO:0000256" key="2">
    <source>
        <dbReference type="SAM" id="MobiDB-lite"/>
    </source>
</evidence>
<reference evidence="3" key="1">
    <citation type="submission" date="2023-06" db="EMBL/GenBank/DDBJ databases">
        <title>Draft genome of Marssonina rosae.</title>
        <authorList>
            <person name="Cheng Q."/>
        </authorList>
    </citation>
    <scope>NUCLEOTIDE SEQUENCE</scope>
    <source>
        <strain evidence="3">R4</strain>
    </source>
</reference>